<evidence type="ECO:0000313" key="2">
    <source>
        <dbReference type="Proteomes" id="UP001615550"/>
    </source>
</evidence>
<gene>
    <name evidence="1" type="ORF">ACD661_11760</name>
</gene>
<evidence type="ECO:0008006" key="3">
    <source>
        <dbReference type="Google" id="ProtNLM"/>
    </source>
</evidence>
<reference evidence="1 2" key="1">
    <citation type="submission" date="2024-08" db="EMBL/GenBank/DDBJ databases">
        <title>Draft Genome Sequence of Legionella lytica strain DSB2004, Isolated From a Fire Sprinkler System.</title>
        <authorList>
            <person name="Everhart A.D."/>
            <person name="Kidane D.T."/>
            <person name="Farone A.L."/>
            <person name="Farone M.B."/>
        </authorList>
    </citation>
    <scope>NUCLEOTIDE SEQUENCE [LARGE SCALE GENOMIC DNA]</scope>
    <source>
        <strain evidence="1 2">DSB2004</strain>
    </source>
</reference>
<dbReference type="RefSeq" id="WP_400188055.1">
    <property type="nucleotide sequence ID" value="NZ_JBGORX010000004.1"/>
</dbReference>
<name>A0ABW8D951_9GAMM</name>
<keyword evidence="2" id="KW-1185">Reference proteome</keyword>
<protein>
    <recommendedName>
        <fullName evidence="3">Guanylate cyclase domain-containing protein</fullName>
    </recommendedName>
</protein>
<evidence type="ECO:0000313" key="1">
    <source>
        <dbReference type="EMBL" id="MFJ1269232.1"/>
    </source>
</evidence>
<proteinExistence type="predicted"/>
<accession>A0ABW8D951</accession>
<organism evidence="1 2">
    <name type="scientific">Legionella lytica</name>
    <dbReference type="NCBI Taxonomy" id="96232"/>
    <lineage>
        <taxon>Bacteria</taxon>
        <taxon>Pseudomonadati</taxon>
        <taxon>Pseudomonadota</taxon>
        <taxon>Gammaproteobacteria</taxon>
        <taxon>Legionellales</taxon>
        <taxon>Legionellaceae</taxon>
        <taxon>Legionella</taxon>
    </lineage>
</organism>
<dbReference type="EMBL" id="JBGORX010000004">
    <property type="protein sequence ID" value="MFJ1269232.1"/>
    <property type="molecule type" value="Genomic_DNA"/>
</dbReference>
<sequence>MDEIAYENRTCVFIDILGWKEVINTCSIEIIYKLLNPFLNISSQYQQRKQRENARPENESSPYPYEVQLTAFSDSLVMSMPTADLIRIFSNLPKLITAFLERGILIRGGIYIGKLYHQDNVIFGPALNKAYQIESEEAIFPRILIADEVIEDFSHDIPEIKQLPEIMKDHLNNWVINPFPCHSSGDMRAYLNINFSLETVIDSIDRKIKSQKNSKIRNKWIYQAELCAKSLEKVNFNFLI</sequence>
<dbReference type="Proteomes" id="UP001615550">
    <property type="component" value="Unassembled WGS sequence"/>
</dbReference>
<comment type="caution">
    <text evidence="1">The sequence shown here is derived from an EMBL/GenBank/DDBJ whole genome shotgun (WGS) entry which is preliminary data.</text>
</comment>